<gene>
    <name evidence="3" type="ORF">Pme01_34720</name>
</gene>
<keyword evidence="3" id="KW-0255">Endonuclease</keyword>
<keyword evidence="3" id="KW-0378">Hydrolase</keyword>
<comment type="similarity">
    <text evidence="1">Belongs to the Rv1128c/1148c/1588c/1702c/1945/3466 family.</text>
</comment>
<dbReference type="SMART" id="SM00507">
    <property type="entry name" value="HNHc"/>
    <property type="match status" value="1"/>
</dbReference>
<dbReference type="GO" id="GO:0004519">
    <property type="term" value="F:endonuclease activity"/>
    <property type="evidence" value="ECO:0007669"/>
    <property type="project" value="UniProtKB-KW"/>
</dbReference>
<sequence>MDERLAGLSRVLKEHLESVPFICSPSAVVEQLDQVHVIVQQVAALQLALVRQADALGVAAVQGATSTVAWLADRYRVRPGTATAQVGLARVLDADCPVTAAALAEGRVNVEQARVIADAVAAVPVEFRERADKRLAGDAAEFGPKQLKALGGRILEMVAPEEAEARELAALERAEERAYVGRELRLSDVAGEARVRVTGWLDRAAAAVVTAALDPLCAPRGGGAGDVRTPGQRRADALVEVCRLAAACTELPANGGDRPQVVITVGFDTLRDRLGSAMLDDGHLVSATAARRLACDAALLPAVLGSDSQVLDVGRQQRLFTASLRRALVLRDQGCAFPGCDRPARWCDGHHVMHWADGGTTALDNAVLLCGHHHRLIHHGDWRVRINPGDGFPDFIPPAYLDPEQKPRRNRYHRRE</sequence>
<dbReference type="Proteomes" id="UP000599074">
    <property type="component" value="Unassembled WGS sequence"/>
</dbReference>
<dbReference type="RefSeq" id="WP_168116031.1">
    <property type="nucleotide sequence ID" value="NZ_BOON01000032.1"/>
</dbReference>
<protein>
    <submittedName>
        <fullName evidence="3">HNH endonuclease</fullName>
    </submittedName>
</protein>
<keyword evidence="3" id="KW-0540">Nuclease</keyword>
<dbReference type="InterPro" id="IPR003615">
    <property type="entry name" value="HNH_nuc"/>
</dbReference>
<name>A0A8J3TB30_9ACTN</name>
<keyword evidence="4" id="KW-1185">Reference proteome</keyword>
<dbReference type="InterPro" id="IPR003870">
    <property type="entry name" value="DUF222"/>
</dbReference>
<dbReference type="Pfam" id="PF02720">
    <property type="entry name" value="DUF222"/>
    <property type="match status" value="1"/>
</dbReference>
<dbReference type="AlphaFoldDB" id="A0A8J3TB30"/>
<dbReference type="EMBL" id="BOON01000032">
    <property type="protein sequence ID" value="GII23875.1"/>
    <property type="molecule type" value="Genomic_DNA"/>
</dbReference>
<accession>A0A8J3TB30</accession>
<dbReference type="CDD" id="cd00085">
    <property type="entry name" value="HNHc"/>
    <property type="match status" value="1"/>
</dbReference>
<dbReference type="InterPro" id="IPR002711">
    <property type="entry name" value="HNH"/>
</dbReference>
<organism evidence="3 4">
    <name type="scientific">Planosporangium mesophilum</name>
    <dbReference type="NCBI Taxonomy" id="689768"/>
    <lineage>
        <taxon>Bacteria</taxon>
        <taxon>Bacillati</taxon>
        <taxon>Actinomycetota</taxon>
        <taxon>Actinomycetes</taxon>
        <taxon>Micromonosporales</taxon>
        <taxon>Micromonosporaceae</taxon>
        <taxon>Planosporangium</taxon>
    </lineage>
</organism>
<evidence type="ECO:0000259" key="2">
    <source>
        <dbReference type="SMART" id="SM00507"/>
    </source>
</evidence>
<reference evidence="3" key="1">
    <citation type="submission" date="2021-01" db="EMBL/GenBank/DDBJ databases">
        <title>Whole genome shotgun sequence of Planosporangium mesophilum NBRC 109066.</title>
        <authorList>
            <person name="Komaki H."/>
            <person name="Tamura T."/>
        </authorList>
    </citation>
    <scope>NUCLEOTIDE SEQUENCE</scope>
    <source>
        <strain evidence="3">NBRC 109066</strain>
    </source>
</reference>
<evidence type="ECO:0000313" key="4">
    <source>
        <dbReference type="Proteomes" id="UP000599074"/>
    </source>
</evidence>
<evidence type="ECO:0000313" key="3">
    <source>
        <dbReference type="EMBL" id="GII23875.1"/>
    </source>
</evidence>
<comment type="caution">
    <text evidence="3">The sequence shown here is derived from an EMBL/GenBank/DDBJ whole genome shotgun (WGS) entry which is preliminary data.</text>
</comment>
<dbReference type="GO" id="GO:0003676">
    <property type="term" value="F:nucleic acid binding"/>
    <property type="evidence" value="ECO:0007669"/>
    <property type="project" value="InterPro"/>
</dbReference>
<evidence type="ECO:0000256" key="1">
    <source>
        <dbReference type="ARBA" id="ARBA00023450"/>
    </source>
</evidence>
<dbReference type="GO" id="GO:0008270">
    <property type="term" value="F:zinc ion binding"/>
    <property type="evidence" value="ECO:0007669"/>
    <property type="project" value="InterPro"/>
</dbReference>
<feature type="domain" description="HNH nuclease" evidence="2">
    <location>
        <begin position="323"/>
        <end position="375"/>
    </location>
</feature>
<proteinExistence type="inferred from homology"/>
<dbReference type="Pfam" id="PF01844">
    <property type="entry name" value="HNH"/>
    <property type="match status" value="1"/>
</dbReference>